<feature type="compositionally biased region" description="Low complexity" evidence="1">
    <location>
        <begin position="1254"/>
        <end position="1265"/>
    </location>
</feature>
<feature type="compositionally biased region" description="Low complexity" evidence="1">
    <location>
        <begin position="29"/>
        <end position="48"/>
    </location>
</feature>
<feature type="region of interest" description="Disordered" evidence="1">
    <location>
        <begin position="111"/>
        <end position="172"/>
    </location>
</feature>
<feature type="compositionally biased region" description="Basic and acidic residues" evidence="1">
    <location>
        <begin position="1146"/>
        <end position="1162"/>
    </location>
</feature>
<feature type="region of interest" description="Disordered" evidence="1">
    <location>
        <begin position="847"/>
        <end position="866"/>
    </location>
</feature>
<feature type="compositionally biased region" description="Low complexity" evidence="1">
    <location>
        <begin position="1012"/>
        <end position="1034"/>
    </location>
</feature>
<feature type="compositionally biased region" description="Low complexity" evidence="1">
    <location>
        <begin position="313"/>
        <end position="328"/>
    </location>
</feature>
<feature type="region of interest" description="Disordered" evidence="1">
    <location>
        <begin position="409"/>
        <end position="429"/>
    </location>
</feature>
<feature type="compositionally biased region" description="Low complexity" evidence="1">
    <location>
        <begin position="972"/>
        <end position="993"/>
    </location>
</feature>
<feature type="compositionally biased region" description="Low complexity" evidence="1">
    <location>
        <begin position="1094"/>
        <end position="1112"/>
    </location>
</feature>
<feature type="compositionally biased region" description="Polar residues" evidence="1">
    <location>
        <begin position="1541"/>
        <end position="1562"/>
    </location>
</feature>
<feature type="compositionally biased region" description="Low complexity" evidence="1">
    <location>
        <begin position="667"/>
        <end position="690"/>
    </location>
</feature>
<feature type="region of interest" description="Disordered" evidence="1">
    <location>
        <begin position="1541"/>
        <end position="1563"/>
    </location>
</feature>
<feature type="compositionally biased region" description="Low complexity" evidence="1">
    <location>
        <begin position="913"/>
        <end position="932"/>
    </location>
</feature>
<feature type="compositionally biased region" description="Polar residues" evidence="1">
    <location>
        <begin position="616"/>
        <end position="626"/>
    </location>
</feature>
<evidence type="ECO:0000313" key="2">
    <source>
        <dbReference type="EMBL" id="PWN27959.1"/>
    </source>
</evidence>
<protein>
    <submittedName>
        <fullName evidence="2">Uncharacterized protein</fullName>
    </submittedName>
</protein>
<feature type="compositionally biased region" description="Acidic residues" evidence="1">
    <location>
        <begin position="847"/>
        <end position="861"/>
    </location>
</feature>
<feature type="region of interest" description="Disordered" evidence="1">
    <location>
        <begin position="1460"/>
        <end position="1526"/>
    </location>
</feature>
<feature type="compositionally biased region" description="Low complexity" evidence="1">
    <location>
        <begin position="145"/>
        <end position="164"/>
    </location>
</feature>
<feature type="compositionally biased region" description="Basic and acidic residues" evidence="1">
    <location>
        <begin position="627"/>
        <end position="650"/>
    </location>
</feature>
<dbReference type="EMBL" id="KZ819666">
    <property type="protein sequence ID" value="PWN27959.1"/>
    <property type="molecule type" value="Genomic_DNA"/>
</dbReference>
<keyword evidence="3" id="KW-1185">Reference proteome</keyword>
<feature type="compositionally biased region" description="Polar residues" evidence="1">
    <location>
        <begin position="712"/>
        <end position="725"/>
    </location>
</feature>
<feature type="region of interest" description="Disordered" evidence="1">
    <location>
        <begin position="556"/>
        <end position="690"/>
    </location>
</feature>
<dbReference type="OrthoDB" id="3367094at2759"/>
<feature type="compositionally biased region" description="Polar residues" evidence="1">
    <location>
        <begin position="457"/>
        <end position="472"/>
    </location>
</feature>
<feature type="compositionally biased region" description="Polar residues" evidence="1">
    <location>
        <begin position="115"/>
        <end position="124"/>
    </location>
</feature>
<feature type="region of interest" description="Disordered" evidence="1">
    <location>
        <begin position="808"/>
        <end position="840"/>
    </location>
</feature>
<feature type="region of interest" description="Disordered" evidence="1">
    <location>
        <begin position="878"/>
        <end position="1112"/>
    </location>
</feature>
<feature type="compositionally biased region" description="Polar residues" evidence="1">
    <location>
        <begin position="1"/>
        <end position="14"/>
    </location>
</feature>
<feature type="region of interest" description="Disordered" evidence="1">
    <location>
        <begin position="1605"/>
        <end position="1625"/>
    </location>
</feature>
<sequence>MEVASQPSTSSPATGSRPGADPLYPHADLLVPSASSSRPSSSPSLAHPLWANSVNSSALHFGSIAPSSPSRSPPTAHEQAIAMQVASLHRAAEVARWDWSKDHQVDITATRAPSGATQSSSSHTPLARNLDATSRSTGVGMIDLSDSGSETLSGGESTTTSSSSGGPGGEEYDADAIERAFVAQMEGRLHPSWRSPPRAIARRGTEERSSSSSYYPQPQPSRPRNAVTTGNVDVDMETWNRMCFDLGCAAGVVDDGEQLNVGSSSAHHAPPPPFLFGYTPGSRLLPHPWWARRYSGPAGAWLRGELLRRGRDTSTSASAGAAAPPTTSNMTPASAVANEWRRSIAAASDSAPTQREREASTDAVPMLSFPSLDPSTREGTASTGITVDTPGLNAVGRRRVEMARLMRQQYGTPSTATATPPPATVSADANTSLAVPSRTPASAIMTSLSDPWRATPVRSSPSNVTSTNQLLATSSTPSSSSPPRSTNSNVTTGVNGPIDRSATRGVLELSNAARQQALNDPDVGRARQRVQEVLAQTQAAAQGEEQRRATLTGQAAIGSGRPAGTTSAASPNEPLPESAFQIPATGEAQRREATDAVARMAAARRESRTAAATLESGSASNAASDVTRQRRTEEQRQQDRQQRQARREGHGMSYLRHLRSLDGIDGPPAAAAAASTSAPSGSNASSSSPPRSYHIFPWYTPPALDLADTQEARPSSSSHVSNITTLDPLIPLGDPNGDAVGSDWYRGVRARQESAQEAHAARRALDDPNGELLFEADNESDPAAAGITTAQAELHNDPIPPWRFRSTRARARAREREDDGAEEGEEGRQGAARRQRNRTALVVATEDVEAAGAEEEMDADEGYVRGLDFEERATRRLRLASGGASGRNDHQDPSATTRGTAAGIGGGWTLVNPAATAISPIASPLQQPQPQDQEQHSSRPSSPMRETSDEGAPGVTMWLRGPGSSSPVQMNAATSTPSTSAAAAPVSPPTSIRSLRRPRRLRSLASEDISNASLAASSASLPMMTTSRTSTTPVRRAEHHGRSTTGSGSGTGVGEEIRSMSIDQLREREERAYRSALGEATTATTPAPNPAHSPPASTDPAASSSSTSISSPWLTRISQNIEAELSARQAELRASQQRLGEELARRRRHLDELRQREGRIGRVLESTESALRGSQARTTGDSGQNSMAAGSSLVRRRTLRDPAPAGLRAPRAVRLSQPASDPPTTSTSSSSGHLRRATSSGTLGEDKDSEERQAVSSSSAAPSSSLPRAVDDLALTSRSSSGSGSAGTSSSLPGHASTYFFASPSSSTSPSLITPHDQSQLDPLATRVLRSLDTLGQRAGHYQEAALQAHRQRLLTWAPQQPELPTSNVSASSPSETQAYALRFEVSRREPQPSGARAVLRHDQNGLRFTAQEGLDVVLRFLAALPGTTSVTSTATAYPRTRLEEDRAWSAGRSRLLRSTAAGGAVDAHEAHNERRRALGMAPRERREASTTTAGTASAALMSTTALNSGGPSGRSPWPQILARRPDLTPREVAVLSRFTATGGTSSDDSQSAPIQQPFTRTSSLSALRSLSSDDIDVLRGLVLRTTQGPGGFAASASTAATMGGASEGAAHLDEAEQDDATPSITPAALPGPALPSLFPSQAIPLSSEDLAAINAISAELSLSSTIAEDDHLFTRLASMPSALALIQRRADAIRAGQQGHNAGTSDPLGPLFTLSSLSVTVTRKPPLSEEGRAQQLPTSIQALVFVSDSPIEKAALREWEGKSATDVQSIVAAAVGDGGAVGPGLALRQERDEEPHWDEEADLGDPYAMDRREAVVAAQRQRAAAATTSTTSPVATPSLLPRGMLTFHFPSIISPSTPSPGDISLLPTTLPQTLNFARDSSSSSALPIGRYLSVKLLPTTPDAQMNEKDEATEGAQLELSYVGAKGWPTAGRSSTAVGMRDA</sequence>
<feature type="compositionally biased region" description="Polar residues" evidence="1">
    <location>
        <begin position="373"/>
        <end position="386"/>
    </location>
</feature>
<organism evidence="2 3">
    <name type="scientific">Jaminaea rosea</name>
    <dbReference type="NCBI Taxonomy" id="1569628"/>
    <lineage>
        <taxon>Eukaryota</taxon>
        <taxon>Fungi</taxon>
        <taxon>Dikarya</taxon>
        <taxon>Basidiomycota</taxon>
        <taxon>Ustilaginomycotina</taxon>
        <taxon>Exobasidiomycetes</taxon>
        <taxon>Microstromatales</taxon>
        <taxon>Microstromatales incertae sedis</taxon>
        <taxon>Jaminaea</taxon>
    </lineage>
</organism>
<proteinExistence type="predicted"/>
<evidence type="ECO:0000313" key="3">
    <source>
        <dbReference type="Proteomes" id="UP000245884"/>
    </source>
</evidence>
<feature type="region of interest" description="Disordered" evidence="1">
    <location>
        <begin position="346"/>
        <end position="391"/>
    </location>
</feature>
<gene>
    <name evidence="2" type="ORF">BDZ90DRAFT_231737</name>
</gene>
<feature type="compositionally biased region" description="Low complexity" evidence="1">
    <location>
        <begin position="1490"/>
        <end position="1506"/>
    </location>
</feature>
<feature type="region of interest" description="Disordered" evidence="1">
    <location>
        <begin position="709"/>
        <end position="737"/>
    </location>
</feature>
<feature type="compositionally biased region" description="Low complexity" evidence="1">
    <location>
        <begin position="473"/>
        <end position="492"/>
    </location>
</feature>
<feature type="compositionally biased region" description="Basic and acidic residues" evidence="1">
    <location>
        <begin position="1064"/>
        <end position="1073"/>
    </location>
</feature>
<evidence type="ECO:0000256" key="1">
    <source>
        <dbReference type="SAM" id="MobiDB-lite"/>
    </source>
</evidence>
<feature type="compositionally biased region" description="Basic and acidic residues" evidence="1">
    <location>
        <begin position="1467"/>
        <end position="1489"/>
    </location>
</feature>
<feature type="region of interest" description="Disordered" evidence="1">
    <location>
        <begin position="1146"/>
        <end position="1268"/>
    </location>
</feature>
<feature type="region of interest" description="Disordered" evidence="1">
    <location>
        <begin position="187"/>
        <end position="230"/>
    </location>
</feature>
<name>A0A316URM0_9BASI</name>
<feature type="compositionally biased region" description="Polar residues" evidence="1">
    <location>
        <begin position="1175"/>
        <end position="1189"/>
    </location>
</feature>
<feature type="region of interest" description="Disordered" evidence="1">
    <location>
        <begin position="1"/>
        <end position="48"/>
    </location>
</feature>
<feature type="compositionally biased region" description="Low complexity" evidence="1">
    <location>
        <begin position="1216"/>
        <end position="1231"/>
    </location>
</feature>
<feature type="compositionally biased region" description="Basic and acidic residues" evidence="1">
    <location>
        <begin position="1244"/>
        <end position="1253"/>
    </location>
</feature>
<dbReference type="Proteomes" id="UP000245884">
    <property type="component" value="Unassembled WGS sequence"/>
</dbReference>
<accession>A0A316URM0</accession>
<dbReference type="RefSeq" id="XP_025362571.1">
    <property type="nucleotide sequence ID" value="XM_025505976.1"/>
</dbReference>
<feature type="region of interest" description="Disordered" evidence="1">
    <location>
        <begin position="447"/>
        <end position="500"/>
    </location>
</feature>
<reference evidence="2 3" key="1">
    <citation type="journal article" date="2018" name="Mol. Biol. Evol.">
        <title>Broad Genomic Sampling Reveals a Smut Pathogenic Ancestry of the Fungal Clade Ustilaginomycotina.</title>
        <authorList>
            <person name="Kijpornyongpan T."/>
            <person name="Mondo S.J."/>
            <person name="Barry K."/>
            <person name="Sandor L."/>
            <person name="Lee J."/>
            <person name="Lipzen A."/>
            <person name="Pangilinan J."/>
            <person name="LaButti K."/>
            <person name="Hainaut M."/>
            <person name="Henrissat B."/>
            <person name="Grigoriev I.V."/>
            <person name="Spatafora J.W."/>
            <person name="Aime M.C."/>
        </authorList>
    </citation>
    <scope>NUCLEOTIDE SEQUENCE [LARGE SCALE GENOMIC DNA]</scope>
    <source>
        <strain evidence="2 3">MCA 5214</strain>
    </source>
</reference>
<dbReference type="GeneID" id="37027799"/>
<feature type="region of interest" description="Disordered" evidence="1">
    <location>
        <begin position="312"/>
        <end position="333"/>
    </location>
</feature>